<protein>
    <submittedName>
        <fullName evidence="13">Acyl-CoA dehydrogenase family protein</fullName>
    </submittedName>
</protein>
<comment type="caution">
    <text evidence="13">The sequence shown here is derived from an EMBL/GenBank/DDBJ whole genome shotgun (WGS) entry which is preliminary data.</text>
</comment>
<dbReference type="CDD" id="cd00730">
    <property type="entry name" value="rubredoxin"/>
    <property type="match status" value="1"/>
</dbReference>
<dbReference type="InterPro" id="IPR009075">
    <property type="entry name" value="AcylCo_DH/oxidase_C"/>
</dbReference>
<keyword evidence="5" id="KW-0479">Metal-binding</keyword>
<organism evidence="13 14">
    <name type="scientific">Candidatus Intestinimonas pullistercoris</name>
    <dbReference type="NCBI Taxonomy" id="2838623"/>
    <lineage>
        <taxon>Bacteria</taxon>
        <taxon>Bacillati</taxon>
        <taxon>Bacillota</taxon>
        <taxon>Clostridia</taxon>
        <taxon>Eubacteriales</taxon>
        <taxon>Intestinimonas</taxon>
    </lineage>
</organism>
<dbReference type="Proteomes" id="UP000823882">
    <property type="component" value="Unassembled WGS sequence"/>
</dbReference>
<feature type="region of interest" description="Disordered" evidence="11">
    <location>
        <begin position="379"/>
        <end position="398"/>
    </location>
</feature>
<dbReference type="Gene3D" id="2.20.28.10">
    <property type="match status" value="1"/>
</dbReference>
<evidence type="ECO:0000256" key="1">
    <source>
        <dbReference type="ARBA" id="ARBA00001974"/>
    </source>
</evidence>
<keyword evidence="6 10" id="KW-0274">FAD</keyword>
<dbReference type="AlphaFoldDB" id="A0A9D2P204"/>
<evidence type="ECO:0000256" key="10">
    <source>
        <dbReference type="RuleBase" id="RU362125"/>
    </source>
</evidence>
<dbReference type="SUPFAM" id="SSF56645">
    <property type="entry name" value="Acyl-CoA dehydrogenase NM domain-like"/>
    <property type="match status" value="1"/>
</dbReference>
<dbReference type="PANTHER" id="PTHR43884:SF25">
    <property type="entry name" value="ACYL-COA DEHYDROGENASE YDBM-RELATED"/>
    <property type="match status" value="1"/>
</dbReference>
<dbReference type="Pfam" id="PF00441">
    <property type="entry name" value="Acyl-CoA_dh_1"/>
    <property type="match status" value="1"/>
</dbReference>
<dbReference type="Pfam" id="PF02771">
    <property type="entry name" value="Acyl-CoA_dh_N"/>
    <property type="match status" value="1"/>
</dbReference>
<dbReference type="InterPro" id="IPR046373">
    <property type="entry name" value="Acyl-CoA_Oxase/DH_mid-dom_sf"/>
</dbReference>
<dbReference type="Pfam" id="PF00301">
    <property type="entry name" value="Rubredoxin"/>
    <property type="match status" value="1"/>
</dbReference>
<dbReference type="FunFam" id="2.40.110.10:FF:000001">
    <property type="entry name" value="Acyl-CoA dehydrogenase, mitochondrial"/>
    <property type="match status" value="1"/>
</dbReference>
<dbReference type="PROSITE" id="PS50903">
    <property type="entry name" value="RUBREDOXIN_LIKE"/>
    <property type="match status" value="1"/>
</dbReference>
<evidence type="ECO:0000256" key="6">
    <source>
        <dbReference type="ARBA" id="ARBA00022827"/>
    </source>
</evidence>
<keyword evidence="7" id="KW-0249">Electron transport</keyword>
<dbReference type="PRINTS" id="PR00163">
    <property type="entry name" value="RUBREDOXIN"/>
</dbReference>
<reference evidence="13" key="2">
    <citation type="submission" date="2021-04" db="EMBL/GenBank/DDBJ databases">
        <authorList>
            <person name="Gilroy R."/>
        </authorList>
    </citation>
    <scope>NUCLEOTIDE SEQUENCE</scope>
    <source>
        <strain evidence="13">CHK186-1790</strain>
    </source>
</reference>
<accession>A0A9D2P204</accession>
<dbReference type="InterPro" id="IPR036250">
    <property type="entry name" value="AcylCo_DH-like_C"/>
</dbReference>
<dbReference type="SUPFAM" id="SSF57802">
    <property type="entry name" value="Rubredoxin-like"/>
    <property type="match status" value="1"/>
</dbReference>
<dbReference type="InterPro" id="IPR018206">
    <property type="entry name" value="ETF_asu_C_CS"/>
</dbReference>
<sequence>MYFKTTQAHEEFRAKVRAFAETEVKPIAFLLDKENQFPDDVVKKMAELGLMGIPYPKEYGGAGLDVLSYAIAVEELSRVDGGTGVILSAHVSLGSWPIFAFGTEEQKQKYLVPLAKGEKIGAFGLTEPNAGSDAGGTETTAVDKGDHYLLNGGKIFITNAPKADTYVVFAVTTPDIGTRGISAFIVEKGWKGFDFGDHYDKMGIRSSSTAELIFNDVKVPKENLLGKEGDGFKIAMATLDGGRIGIASQALGIAQGANDAAVEYAKERVQFGKPIGFQQSLSFKLADMATKLRCARFLVYSAAELKEHHEPYAMEAAMAKMYASDIALEVTNDALQIHGGAGFMKGMEVERAYRDAKITTIYEGTNEIQRVVIASHIMGKPPKSEGGSSSRAKKPAPITGVRKKHIFREGSAEEKVAELVACLQKDGHDFTVGIPMDTPIARAERVVSAGQGIGDKKNMKLIENLARAAGAAVGSSRPVAETLKYVPLDRYVGMSGQKFTGNLYIACGISGAVQHLKGIKDASTIVAINKNAGAPIFKNCDYGIVGDVNEILPLLAKALDTGEKQPAPPMVKMKRPAPPKPEPIGKRYVCGGCGYEYVPELGDEDAEIAPGTLFENLPEDWVCPECAEGKDMFIEA</sequence>
<dbReference type="Pfam" id="PF00766">
    <property type="entry name" value="ETF_alpha"/>
    <property type="match status" value="1"/>
</dbReference>
<dbReference type="GO" id="GO:0050660">
    <property type="term" value="F:flavin adenine dinucleotide binding"/>
    <property type="evidence" value="ECO:0007669"/>
    <property type="project" value="InterPro"/>
</dbReference>
<keyword evidence="8 10" id="KW-0560">Oxidoreductase</keyword>
<dbReference type="Gene3D" id="1.20.140.10">
    <property type="entry name" value="Butyryl-CoA Dehydrogenase, subunit A, domain 3"/>
    <property type="match status" value="1"/>
</dbReference>
<dbReference type="InterPro" id="IPR024934">
    <property type="entry name" value="Rubredoxin-like_dom"/>
</dbReference>
<dbReference type="InterPro" id="IPR013786">
    <property type="entry name" value="AcylCoA_DH/ox_N"/>
</dbReference>
<feature type="domain" description="Rubredoxin-like" evidence="12">
    <location>
        <begin position="585"/>
        <end position="636"/>
    </location>
</feature>
<dbReference type="FunFam" id="1.10.540.10:FF:000002">
    <property type="entry name" value="Acyl-CoA dehydrogenase FadE19"/>
    <property type="match status" value="1"/>
</dbReference>
<evidence type="ECO:0000256" key="7">
    <source>
        <dbReference type="ARBA" id="ARBA00022982"/>
    </source>
</evidence>
<evidence type="ECO:0000256" key="5">
    <source>
        <dbReference type="ARBA" id="ARBA00022723"/>
    </source>
</evidence>
<feature type="compositionally biased region" description="Low complexity" evidence="11">
    <location>
        <begin position="379"/>
        <end position="390"/>
    </location>
</feature>
<dbReference type="SUPFAM" id="SSF47203">
    <property type="entry name" value="Acyl-CoA dehydrogenase C-terminal domain-like"/>
    <property type="match status" value="1"/>
</dbReference>
<dbReference type="InterPro" id="IPR024935">
    <property type="entry name" value="Rubredoxin_dom"/>
</dbReference>
<dbReference type="InterPro" id="IPR006091">
    <property type="entry name" value="Acyl-CoA_Oxase/DH_mid-dom"/>
</dbReference>
<dbReference type="InterPro" id="IPR014731">
    <property type="entry name" value="ETF_asu_C"/>
</dbReference>
<dbReference type="EMBL" id="DWWJ01000095">
    <property type="protein sequence ID" value="HJC40968.1"/>
    <property type="molecule type" value="Genomic_DNA"/>
</dbReference>
<dbReference type="InterPro" id="IPR018527">
    <property type="entry name" value="Rubredoxin_Fe_BS"/>
</dbReference>
<dbReference type="Gene3D" id="3.40.50.1220">
    <property type="entry name" value="TPP-binding domain"/>
    <property type="match status" value="1"/>
</dbReference>
<comment type="similarity">
    <text evidence="2 10">Belongs to the acyl-CoA dehydrogenase family.</text>
</comment>
<evidence type="ECO:0000256" key="2">
    <source>
        <dbReference type="ARBA" id="ARBA00009347"/>
    </source>
</evidence>
<evidence type="ECO:0000313" key="14">
    <source>
        <dbReference type="Proteomes" id="UP000823882"/>
    </source>
</evidence>
<evidence type="ECO:0000259" key="12">
    <source>
        <dbReference type="PROSITE" id="PS50903"/>
    </source>
</evidence>
<proteinExistence type="inferred from homology"/>
<dbReference type="CDD" id="cd01158">
    <property type="entry name" value="SCAD_SBCAD"/>
    <property type="match status" value="1"/>
</dbReference>
<dbReference type="InterPro" id="IPR029035">
    <property type="entry name" value="DHS-like_NAD/FAD-binding_dom"/>
</dbReference>
<dbReference type="Pfam" id="PF02770">
    <property type="entry name" value="Acyl-CoA_dh_M"/>
    <property type="match status" value="1"/>
</dbReference>
<evidence type="ECO:0000256" key="4">
    <source>
        <dbReference type="ARBA" id="ARBA00022630"/>
    </source>
</evidence>
<dbReference type="PROSITE" id="PS00072">
    <property type="entry name" value="ACYL_COA_DH_1"/>
    <property type="match status" value="1"/>
</dbReference>
<evidence type="ECO:0000256" key="9">
    <source>
        <dbReference type="ARBA" id="ARBA00023004"/>
    </source>
</evidence>
<dbReference type="InterPro" id="IPR009100">
    <property type="entry name" value="AcylCoA_DH/oxidase_NM_dom_sf"/>
</dbReference>
<name>A0A9D2P204_9FIRM</name>
<comment type="cofactor">
    <cofactor evidence="1 10">
        <name>FAD</name>
        <dbReference type="ChEBI" id="CHEBI:57692"/>
    </cofactor>
</comment>
<dbReference type="GO" id="GO:0003995">
    <property type="term" value="F:acyl-CoA dehydrogenase activity"/>
    <property type="evidence" value="ECO:0007669"/>
    <property type="project" value="InterPro"/>
</dbReference>
<dbReference type="PANTHER" id="PTHR43884">
    <property type="entry name" value="ACYL-COA DEHYDROGENASE"/>
    <property type="match status" value="1"/>
</dbReference>
<dbReference type="SUPFAM" id="SSF52467">
    <property type="entry name" value="DHS-like NAD/FAD-binding domain"/>
    <property type="match status" value="1"/>
</dbReference>
<keyword evidence="4 10" id="KW-0285">Flavoprotein</keyword>
<dbReference type="InterPro" id="IPR006089">
    <property type="entry name" value="Acyl-CoA_DH_CS"/>
</dbReference>
<evidence type="ECO:0000256" key="11">
    <source>
        <dbReference type="SAM" id="MobiDB-lite"/>
    </source>
</evidence>
<keyword evidence="9" id="KW-0408">Iron</keyword>
<dbReference type="GO" id="GO:0005506">
    <property type="term" value="F:iron ion binding"/>
    <property type="evidence" value="ECO:0007669"/>
    <property type="project" value="InterPro"/>
</dbReference>
<dbReference type="FunFam" id="1.20.140.10:FF:000004">
    <property type="entry name" value="Acyl-CoA dehydrogenase FadE25"/>
    <property type="match status" value="1"/>
</dbReference>
<dbReference type="InterPro" id="IPR037069">
    <property type="entry name" value="AcylCoA_DH/ox_N_sf"/>
</dbReference>
<evidence type="ECO:0000256" key="3">
    <source>
        <dbReference type="ARBA" id="ARBA00022448"/>
    </source>
</evidence>
<reference evidence="13" key="1">
    <citation type="journal article" date="2021" name="PeerJ">
        <title>Extensive microbial diversity within the chicken gut microbiome revealed by metagenomics and culture.</title>
        <authorList>
            <person name="Gilroy R."/>
            <person name="Ravi A."/>
            <person name="Getino M."/>
            <person name="Pursley I."/>
            <person name="Horton D.L."/>
            <person name="Alikhan N.F."/>
            <person name="Baker D."/>
            <person name="Gharbi K."/>
            <person name="Hall N."/>
            <person name="Watson M."/>
            <person name="Adriaenssens E.M."/>
            <person name="Foster-Nyarko E."/>
            <person name="Jarju S."/>
            <person name="Secka A."/>
            <person name="Antonio M."/>
            <person name="Oren A."/>
            <person name="Chaudhuri R.R."/>
            <person name="La Ragione R."/>
            <person name="Hildebrand F."/>
            <person name="Pallen M.J."/>
        </authorList>
    </citation>
    <scope>NUCLEOTIDE SEQUENCE</scope>
    <source>
        <strain evidence="13">CHK186-1790</strain>
    </source>
</reference>
<evidence type="ECO:0000313" key="13">
    <source>
        <dbReference type="EMBL" id="HJC40968.1"/>
    </source>
</evidence>
<keyword evidence="3" id="KW-0813">Transport</keyword>
<gene>
    <name evidence="13" type="ORF">H9701_05385</name>
</gene>
<evidence type="ECO:0000256" key="8">
    <source>
        <dbReference type="ARBA" id="ARBA00023002"/>
    </source>
</evidence>
<dbReference type="Gene3D" id="1.10.540.10">
    <property type="entry name" value="Acyl-CoA dehydrogenase/oxidase, N-terminal domain"/>
    <property type="match status" value="1"/>
</dbReference>
<dbReference type="PROSITE" id="PS00202">
    <property type="entry name" value="RUBREDOXIN"/>
    <property type="match status" value="1"/>
</dbReference>
<dbReference type="Gene3D" id="2.40.110.10">
    <property type="entry name" value="Butyryl-CoA Dehydrogenase, subunit A, domain 2"/>
    <property type="match status" value="1"/>
</dbReference>
<dbReference type="PROSITE" id="PS00696">
    <property type="entry name" value="ETF_ALPHA"/>
    <property type="match status" value="1"/>
</dbReference>